<comment type="caution">
    <text evidence="1">The sequence shown here is derived from an EMBL/GenBank/DDBJ whole genome shotgun (WGS) entry which is preliminary data.</text>
</comment>
<evidence type="ECO:0000313" key="2">
    <source>
        <dbReference type="Proteomes" id="UP000317332"/>
    </source>
</evidence>
<protein>
    <submittedName>
        <fullName evidence="1">Uncharacterized protein</fullName>
    </submittedName>
</protein>
<dbReference type="OrthoDB" id="1415778at2"/>
<accession>A0A506PEL6</accession>
<reference evidence="1 2" key="1">
    <citation type="submission" date="2019-06" db="EMBL/GenBank/DDBJ databases">
        <title>Flavobacteriaceae Paucihalobacterium erythroidium CWB-1, complete genome.</title>
        <authorList>
            <person name="Wu S."/>
        </authorList>
    </citation>
    <scope>NUCLEOTIDE SEQUENCE [LARGE SCALE GENOMIC DNA]</scope>
    <source>
        <strain evidence="1 2">CWB-1</strain>
    </source>
</reference>
<organism evidence="1 2">
    <name type="scientific">Paucihalobacter ruber</name>
    <dbReference type="NCBI Taxonomy" id="2567861"/>
    <lineage>
        <taxon>Bacteria</taxon>
        <taxon>Pseudomonadati</taxon>
        <taxon>Bacteroidota</taxon>
        <taxon>Flavobacteriia</taxon>
        <taxon>Flavobacteriales</taxon>
        <taxon>Flavobacteriaceae</taxon>
        <taxon>Paucihalobacter</taxon>
    </lineage>
</organism>
<evidence type="ECO:0000313" key="1">
    <source>
        <dbReference type="EMBL" id="TPV31938.1"/>
    </source>
</evidence>
<keyword evidence="2" id="KW-1185">Reference proteome</keyword>
<dbReference type="RefSeq" id="WP_140991204.1">
    <property type="nucleotide sequence ID" value="NZ_VHIQ01000007.1"/>
</dbReference>
<name>A0A506PEL6_9FLAO</name>
<dbReference type="Proteomes" id="UP000317332">
    <property type="component" value="Unassembled WGS sequence"/>
</dbReference>
<sequence length="322" mass="35804">MNSLGDLYKKYKHNDVNKIDSIYEKYIKRKRESLVDSILAATAISSIFSNQGIDYEALTPQMKEAFNLSFPNKNIEDLELLDSEQLSGIISNWKGKLFEIHVRDKLNSGELVGDIQLETGQYAEIAGDLNQPGWDLQIFNSDGTIADALQLKATNSLSYINEAFEKYPDIDIISTSEISRMNNDLINSDISLEELQTNLTEPIKPLFDSFGEDVLDSILPGLPFLIITLGEGRKAFVDKQTSDAMISNIVNRSVKTGISLGIGSIVGWLTGTWWIGAAASLVSRIAMSSSSDEISKLESEKLALKISNEREKLLEYSTIYLN</sequence>
<gene>
    <name evidence="1" type="ORF">FJ651_14080</name>
</gene>
<dbReference type="AlphaFoldDB" id="A0A506PEL6"/>
<dbReference type="EMBL" id="VHIQ01000007">
    <property type="protein sequence ID" value="TPV31938.1"/>
    <property type="molecule type" value="Genomic_DNA"/>
</dbReference>
<proteinExistence type="predicted"/>